<keyword evidence="2" id="KW-1185">Reference proteome</keyword>
<accession>K6D8H1</accession>
<proteinExistence type="predicted"/>
<dbReference type="PATRIC" id="fig|1131731.3.peg.546"/>
<evidence type="ECO:0000313" key="1">
    <source>
        <dbReference type="EMBL" id="EKN68837.1"/>
    </source>
</evidence>
<reference evidence="1 2" key="1">
    <citation type="journal article" date="2012" name="Front. Microbiol.">
        <title>Redundancy and modularity in membrane-associated dissimilatory nitrate reduction in Bacillus.</title>
        <authorList>
            <person name="Heylen K."/>
            <person name="Keltjens J."/>
        </authorList>
    </citation>
    <scope>NUCLEOTIDE SEQUENCE [LARGE SCALE GENOMIC DNA]</scope>
    <source>
        <strain evidence="1 2">LMG 9581</strain>
    </source>
</reference>
<dbReference type="EMBL" id="AJLR01000035">
    <property type="protein sequence ID" value="EKN68837.1"/>
    <property type="molecule type" value="Genomic_DNA"/>
</dbReference>
<name>K6D8H1_SCHAZ</name>
<comment type="caution">
    <text evidence="1">The sequence shown here is derived from an EMBL/GenBank/DDBJ whole genome shotgun (WGS) entry which is preliminary data.</text>
</comment>
<organism evidence="1 2">
    <name type="scientific">Schinkia azotoformans LMG 9581</name>
    <dbReference type="NCBI Taxonomy" id="1131731"/>
    <lineage>
        <taxon>Bacteria</taxon>
        <taxon>Bacillati</taxon>
        <taxon>Bacillota</taxon>
        <taxon>Bacilli</taxon>
        <taxon>Bacillales</taxon>
        <taxon>Bacillaceae</taxon>
        <taxon>Calidifontibacillus/Schinkia group</taxon>
        <taxon>Schinkia</taxon>
    </lineage>
</organism>
<protein>
    <submittedName>
        <fullName evidence="1">Uncharacterized protein</fullName>
    </submittedName>
</protein>
<dbReference type="AlphaFoldDB" id="K6D8H1"/>
<gene>
    <name evidence="1" type="ORF">BAZO_02656</name>
</gene>
<dbReference type="RefSeq" id="WP_003329682.1">
    <property type="nucleotide sequence ID" value="NZ_AJLR01000035.1"/>
</dbReference>
<sequence>MEEDDPFGLDDEIVLLSFKCKDCGKRDEVPEYVVGDFSVDLNNDEEVEVECPFCGGTMLRARNVPSE</sequence>
<evidence type="ECO:0000313" key="2">
    <source>
        <dbReference type="Proteomes" id="UP000006315"/>
    </source>
</evidence>
<dbReference type="Proteomes" id="UP000006315">
    <property type="component" value="Unassembled WGS sequence"/>
</dbReference>